<name>Q7RE26_PLAYO</name>
<proteinExistence type="predicted"/>
<comment type="caution">
    <text evidence="2">The sequence shown here is derived from an EMBL/GenBank/DDBJ whole genome shotgun (WGS) entry which is preliminary data.</text>
</comment>
<keyword evidence="1" id="KW-0812">Transmembrane</keyword>
<keyword evidence="3" id="KW-1185">Reference proteome</keyword>
<evidence type="ECO:0000313" key="3">
    <source>
        <dbReference type="Proteomes" id="UP000008553"/>
    </source>
</evidence>
<dbReference type="AlphaFoldDB" id="Q7RE26"/>
<protein>
    <submittedName>
        <fullName evidence="2">Yir1 protein</fullName>
    </submittedName>
</protein>
<reference evidence="2 3" key="1">
    <citation type="journal article" date="2002" name="Nature">
        <title>Genome sequence and comparative analysis of the model rodent malaria parasite Plasmodium yoelii yoelii.</title>
        <authorList>
            <person name="Carlton J.M."/>
            <person name="Angiuoli S.V."/>
            <person name="Suh B.B."/>
            <person name="Kooij T.W."/>
            <person name="Pertea M."/>
            <person name="Silva J.C."/>
            <person name="Ermolaeva M.D."/>
            <person name="Allen J.E."/>
            <person name="Selengut J.D."/>
            <person name="Koo H.L."/>
            <person name="Peterson J.D."/>
            <person name="Pop M."/>
            <person name="Kosack D.S."/>
            <person name="Shumway M.F."/>
            <person name="Bidwell S.L."/>
            <person name="Shallom S.J."/>
            <person name="van Aken S.E."/>
            <person name="Riedmuller S.B."/>
            <person name="Feldblyum T.V."/>
            <person name="Cho J.K."/>
            <person name="Quackenbush J."/>
            <person name="Sedegah M."/>
            <person name="Shoaibi A."/>
            <person name="Cummings L.M."/>
            <person name="Florens L."/>
            <person name="Yates J.R."/>
            <person name="Raine J.D."/>
            <person name="Sinden R.E."/>
            <person name="Harris M.A."/>
            <person name="Cunningham D.A."/>
            <person name="Preiser P.R."/>
            <person name="Bergman L.W."/>
            <person name="Vaidya A.B."/>
            <person name="van Lin L.H."/>
            <person name="Janse C.J."/>
            <person name="Waters A.P."/>
            <person name="Smith H.O."/>
            <person name="White O.R."/>
            <person name="Salzberg S.L."/>
            <person name="Venter J.C."/>
            <person name="Fraser C.M."/>
            <person name="Hoffman S.L."/>
            <person name="Gardner M.J."/>
            <person name="Carucci D.J."/>
        </authorList>
    </citation>
    <scope>NUCLEOTIDE SEQUENCE [LARGE SCALE GENOMIC DNA]</scope>
    <source>
        <strain evidence="2 3">17XNL</strain>
    </source>
</reference>
<dbReference type="PaxDb" id="73239-Q7RE26"/>
<accession>Q7RE26</accession>
<dbReference type="Pfam" id="PF06022">
    <property type="entry name" value="Cir_Bir_Yir"/>
    <property type="match status" value="1"/>
</dbReference>
<evidence type="ECO:0000313" key="2">
    <source>
        <dbReference type="EMBL" id="EAA17242.1"/>
    </source>
</evidence>
<dbReference type="InterPro" id="IPR006477">
    <property type="entry name" value="Yir_bir_cir"/>
</dbReference>
<dbReference type="EMBL" id="AABL01001652">
    <property type="protein sequence ID" value="EAA17242.1"/>
    <property type="molecule type" value="Genomic_DNA"/>
</dbReference>
<gene>
    <name evidence="2" type="ORF">PY05243</name>
</gene>
<evidence type="ECO:0000256" key="1">
    <source>
        <dbReference type="SAM" id="Phobius"/>
    </source>
</evidence>
<dbReference type="InParanoid" id="Q7RE26"/>
<feature type="transmembrane region" description="Helical" evidence="1">
    <location>
        <begin position="281"/>
        <end position="302"/>
    </location>
</feature>
<keyword evidence="1" id="KW-0472">Membrane</keyword>
<organism evidence="2 3">
    <name type="scientific">Plasmodium yoelii yoelii</name>
    <dbReference type="NCBI Taxonomy" id="73239"/>
    <lineage>
        <taxon>Eukaryota</taxon>
        <taxon>Sar</taxon>
        <taxon>Alveolata</taxon>
        <taxon>Apicomplexa</taxon>
        <taxon>Aconoidasida</taxon>
        <taxon>Haemosporida</taxon>
        <taxon>Plasmodiidae</taxon>
        <taxon>Plasmodium</taxon>
        <taxon>Plasmodium (Vinckeia)</taxon>
    </lineage>
</organism>
<dbReference type="NCBIfam" id="TIGR01590">
    <property type="entry name" value="yir-bir-cir_Pla"/>
    <property type="match status" value="1"/>
</dbReference>
<dbReference type="Proteomes" id="UP000008553">
    <property type="component" value="Unassembled WGS sequence"/>
</dbReference>
<keyword evidence="1" id="KW-1133">Transmembrane helix</keyword>
<sequence length="330" mass="38483">MDYQLCGRFDKLRNYLPDDLSKPKNDDIHSLGSIKDYCSNVESEGTGCKTDLDKINGGCLWLLEQNIINNIDSLSKDQFKIIIIYIMIWLSYMVNLKKDDEITNLNDFYTKYIETNTHYNNCKKRKNNYYDDCSSSLKDKMGYNNFKDFIEKNEYLKNIGINMSNFYAAFKSLCNMYTELDANETKCKKCLENAKEFVKKYDELNKNPNITKDSPYYQVLSTLSNDYDNFKNYCTENKVDCSDIPSISPINTKENSVQRSAHNHVQNSGVTSSNSSVTNKLVPVLSIIIIAIPIFFGIFYKVNNKEFINYFRDYLYAIIKKYIICLPFLY</sequence>